<dbReference type="InterPro" id="IPR010208">
    <property type="entry name" value="Ion_transpt_RnfC/RsxC"/>
</dbReference>
<comment type="function">
    <text evidence="8">Part of a membrane-bound complex that couples electron transfer with translocation of ions across the membrane.</text>
</comment>
<dbReference type="Gene3D" id="3.30.70.20">
    <property type="match status" value="1"/>
</dbReference>
<name>A0A1E3A580_9FIRM</name>
<feature type="binding site" evidence="8">
    <location>
        <position position="372"/>
    </location>
    <ligand>
        <name>[4Fe-4S] cluster</name>
        <dbReference type="ChEBI" id="CHEBI:49883"/>
        <label>1</label>
    </ligand>
</feature>
<evidence type="ECO:0000256" key="6">
    <source>
        <dbReference type="ARBA" id="ARBA00023004"/>
    </source>
</evidence>
<gene>
    <name evidence="10" type="primary">rnfC_2</name>
    <name evidence="8" type="synonym">rnfC</name>
    <name evidence="10" type="ORF">BEI61_04703</name>
</gene>
<dbReference type="NCBIfam" id="NF003454">
    <property type="entry name" value="PRK05035.1"/>
    <property type="match status" value="1"/>
</dbReference>
<feature type="domain" description="4Fe-4S ferredoxin-type" evidence="9">
    <location>
        <begin position="356"/>
        <end position="387"/>
    </location>
</feature>
<proteinExistence type="inferred from homology"/>
<dbReference type="RefSeq" id="WP_069154203.1">
    <property type="nucleotide sequence ID" value="NZ_MCGH01000003.1"/>
</dbReference>
<reference evidence="10 11" key="1">
    <citation type="submission" date="2016-07" db="EMBL/GenBank/DDBJ databases">
        <title>Characterization of isolates of Eisenbergiella tayi derived from blood cultures, using whole genome sequencing.</title>
        <authorList>
            <person name="Burdz T."/>
            <person name="Wiebe D."/>
            <person name="Huynh C."/>
            <person name="Bernard K."/>
        </authorList>
    </citation>
    <scope>NUCLEOTIDE SEQUENCE [LARGE SCALE GENOMIC DNA]</scope>
    <source>
        <strain evidence="10 11">NML 110608</strain>
    </source>
</reference>
<dbReference type="PATRIC" id="fig|1432052.4.peg.5218"/>
<feature type="binding site" evidence="8">
    <location>
        <position position="366"/>
    </location>
    <ligand>
        <name>[4Fe-4S] cluster</name>
        <dbReference type="ChEBI" id="CHEBI:49883"/>
        <label>1</label>
    </ligand>
</feature>
<keyword evidence="8" id="KW-1003">Cell membrane</keyword>
<dbReference type="GO" id="GO:0051539">
    <property type="term" value="F:4 iron, 4 sulfur cluster binding"/>
    <property type="evidence" value="ECO:0007669"/>
    <property type="project" value="UniProtKB-KW"/>
</dbReference>
<feature type="binding site" evidence="8">
    <location>
        <position position="415"/>
    </location>
    <ligand>
        <name>[4Fe-4S] cluster</name>
        <dbReference type="ChEBI" id="CHEBI:49883"/>
        <label>1</label>
    </ligand>
</feature>
<dbReference type="InterPro" id="IPR017896">
    <property type="entry name" value="4Fe4S_Fe-S-bd"/>
</dbReference>
<dbReference type="InterPro" id="IPR037225">
    <property type="entry name" value="Nuo51_FMN-bd_sf"/>
</dbReference>
<dbReference type="EMBL" id="MCGH01000003">
    <property type="protein sequence ID" value="ODM03900.1"/>
    <property type="molecule type" value="Genomic_DNA"/>
</dbReference>
<dbReference type="GO" id="GO:0005886">
    <property type="term" value="C:plasma membrane"/>
    <property type="evidence" value="ECO:0007669"/>
    <property type="project" value="UniProtKB-SubCell"/>
</dbReference>
<keyword evidence="8" id="KW-1278">Translocase</keyword>
<comment type="subunit">
    <text evidence="8">The complex is composed of six subunits: RnfA, RnfB, RnfC, RnfD, RnfE and RnfG.</text>
</comment>
<feature type="binding site" evidence="8">
    <location>
        <position position="405"/>
    </location>
    <ligand>
        <name>[4Fe-4S] cluster</name>
        <dbReference type="ChEBI" id="CHEBI:49883"/>
        <label>2</label>
    </ligand>
</feature>
<dbReference type="NCBIfam" id="TIGR01945">
    <property type="entry name" value="rnfC"/>
    <property type="match status" value="1"/>
</dbReference>
<dbReference type="GO" id="GO:0046872">
    <property type="term" value="F:metal ion binding"/>
    <property type="evidence" value="ECO:0007669"/>
    <property type="project" value="UniProtKB-KW"/>
</dbReference>
<dbReference type="HAMAP" id="MF_00461">
    <property type="entry name" value="RsxC_RnfC"/>
    <property type="match status" value="1"/>
</dbReference>
<dbReference type="GO" id="GO:0009055">
    <property type="term" value="F:electron transfer activity"/>
    <property type="evidence" value="ECO:0007669"/>
    <property type="project" value="InterPro"/>
</dbReference>
<keyword evidence="3 8" id="KW-0479">Metal-binding</keyword>
<dbReference type="EC" id="7.-.-.-" evidence="8"/>
<dbReference type="AlphaFoldDB" id="A0A1E3A580"/>
<dbReference type="Pfam" id="PF13375">
    <property type="entry name" value="RnfC_N"/>
    <property type="match status" value="1"/>
</dbReference>
<dbReference type="InterPro" id="IPR011538">
    <property type="entry name" value="Nuo51_FMN-bd"/>
</dbReference>
<comment type="similarity">
    <text evidence="8">Belongs to the 4Fe4S bacterial-type ferredoxin family. RnfC subfamily.</text>
</comment>
<keyword evidence="8" id="KW-0472">Membrane</keyword>
<dbReference type="PROSITE" id="PS00198">
    <property type="entry name" value="4FE4S_FER_1"/>
    <property type="match status" value="2"/>
</dbReference>
<dbReference type="GO" id="GO:0022900">
    <property type="term" value="P:electron transport chain"/>
    <property type="evidence" value="ECO:0007669"/>
    <property type="project" value="UniProtKB-UniRule"/>
</dbReference>
<evidence type="ECO:0000256" key="4">
    <source>
        <dbReference type="ARBA" id="ARBA00022737"/>
    </source>
</evidence>
<evidence type="ECO:0000256" key="3">
    <source>
        <dbReference type="ARBA" id="ARBA00022723"/>
    </source>
</evidence>
<dbReference type="Gene3D" id="3.40.50.11540">
    <property type="entry name" value="NADH-ubiquinone oxidoreductase 51kDa subunit"/>
    <property type="match status" value="1"/>
</dbReference>
<evidence type="ECO:0000313" key="11">
    <source>
        <dbReference type="Proteomes" id="UP000094067"/>
    </source>
</evidence>
<comment type="cofactor">
    <cofactor evidence="8">
        <name>[4Fe-4S] cluster</name>
        <dbReference type="ChEBI" id="CHEBI:49883"/>
    </cofactor>
    <text evidence="8">Binds 2 [4Fe-4S] clusters per subunit.</text>
</comment>
<keyword evidence="4 8" id="KW-0677">Repeat</keyword>
<evidence type="ECO:0000313" key="10">
    <source>
        <dbReference type="EMBL" id="ODM03900.1"/>
    </source>
</evidence>
<dbReference type="Pfam" id="PF10531">
    <property type="entry name" value="SLBB"/>
    <property type="match status" value="1"/>
</dbReference>
<feature type="binding site" evidence="8">
    <location>
        <position position="369"/>
    </location>
    <ligand>
        <name>[4Fe-4S] cluster</name>
        <dbReference type="ChEBI" id="CHEBI:49883"/>
        <label>1</label>
    </ligand>
</feature>
<dbReference type="Pfam" id="PF00037">
    <property type="entry name" value="Fer4"/>
    <property type="match status" value="1"/>
</dbReference>
<dbReference type="PROSITE" id="PS51379">
    <property type="entry name" value="4FE4S_FER_2"/>
    <property type="match status" value="1"/>
</dbReference>
<sequence length="445" mass="48340">MAKAKLTFMGGIHPYDGKDLSKDKPMKAVLPKGDLVFPLSQHIGVPARPVVAKGDRVLAGQKIGEAAGFVSAAVFSTVSGTVKSIEPRRVVTGDNVMSIVVENDRLYEEVDYAPVRPLEELTKEEIINLVKEAGVVGMGGAGFPTHVKLSPKEPDKIEYVIANCAECEPYLTSDYRRMLEEPDKLIGGLQVILSLFPNAKGILAVEDNKPDCIKLLEEMTSEEPRITVKKLKTKYPQGSERQLIFAVTGRAINSSMLPADVGCIVDNVDTVVAVNRAVREGKPLMNRIVTVTGDAIANPQNFIVRIGTNYHELIEEAGGFCKEPVKIVSGGPMMGFGIFDLDVPTTKTASALLCLSKDEVGEPSACINCGRCVEACPSRLVPTLLSTYSEHYDMEAFEKYDGMECCECGCCSYVCPAKRQLTQAIKSMRKMVLAERKKASAANQK</sequence>
<dbReference type="PANTHER" id="PTHR43034">
    <property type="entry name" value="ION-TRANSLOCATING OXIDOREDUCTASE COMPLEX SUBUNIT C"/>
    <property type="match status" value="1"/>
</dbReference>
<evidence type="ECO:0000256" key="8">
    <source>
        <dbReference type="HAMAP-Rule" id="MF_00461"/>
    </source>
</evidence>
<organism evidence="10 11">
    <name type="scientific">Eisenbergiella tayi</name>
    <dbReference type="NCBI Taxonomy" id="1432052"/>
    <lineage>
        <taxon>Bacteria</taxon>
        <taxon>Bacillati</taxon>
        <taxon>Bacillota</taxon>
        <taxon>Clostridia</taxon>
        <taxon>Lachnospirales</taxon>
        <taxon>Lachnospiraceae</taxon>
        <taxon>Eisenbergiella</taxon>
    </lineage>
</organism>
<dbReference type="InterPro" id="IPR026902">
    <property type="entry name" value="RnfC_N"/>
</dbReference>
<dbReference type="Pfam" id="PF01512">
    <property type="entry name" value="Complex1_51K"/>
    <property type="match status" value="1"/>
</dbReference>
<dbReference type="Proteomes" id="UP000094067">
    <property type="component" value="Unassembled WGS sequence"/>
</dbReference>
<dbReference type="SUPFAM" id="SSF142019">
    <property type="entry name" value="Nqo1 FMN-binding domain-like"/>
    <property type="match status" value="1"/>
</dbReference>
<feature type="binding site" evidence="8">
    <location>
        <position position="408"/>
    </location>
    <ligand>
        <name>[4Fe-4S] cluster</name>
        <dbReference type="ChEBI" id="CHEBI:49883"/>
        <label>2</label>
    </ligand>
</feature>
<evidence type="ECO:0000256" key="1">
    <source>
        <dbReference type="ARBA" id="ARBA00022448"/>
    </source>
</evidence>
<keyword evidence="2 8" id="KW-0004">4Fe-4S</keyword>
<dbReference type="SUPFAM" id="SSF46548">
    <property type="entry name" value="alpha-helical ferredoxin"/>
    <property type="match status" value="1"/>
</dbReference>
<accession>A0A1E3A580</accession>
<keyword evidence="1 8" id="KW-0813">Transport</keyword>
<evidence type="ECO:0000259" key="9">
    <source>
        <dbReference type="PROSITE" id="PS51379"/>
    </source>
</evidence>
<keyword evidence="6 8" id="KW-0408">Iron</keyword>
<evidence type="ECO:0000256" key="5">
    <source>
        <dbReference type="ARBA" id="ARBA00022982"/>
    </source>
</evidence>
<protein>
    <recommendedName>
        <fullName evidence="8">Ion-translocating oxidoreductase complex subunit C</fullName>
        <ecNumber evidence="8">7.-.-.-</ecNumber>
    </recommendedName>
    <alternativeName>
        <fullName evidence="8">Rnf electron transport complex subunit C</fullName>
    </alternativeName>
</protein>
<dbReference type="InterPro" id="IPR017900">
    <property type="entry name" value="4Fe4S_Fe_S_CS"/>
</dbReference>
<evidence type="ECO:0000256" key="2">
    <source>
        <dbReference type="ARBA" id="ARBA00022485"/>
    </source>
</evidence>
<dbReference type="PANTHER" id="PTHR43034:SF2">
    <property type="entry name" value="ION-TRANSLOCATING OXIDOREDUCTASE COMPLEX SUBUNIT C"/>
    <property type="match status" value="1"/>
</dbReference>
<feature type="binding site" evidence="8">
    <location>
        <position position="376"/>
    </location>
    <ligand>
        <name>[4Fe-4S] cluster</name>
        <dbReference type="ChEBI" id="CHEBI:49883"/>
        <label>2</label>
    </ligand>
</feature>
<keyword evidence="5 8" id="KW-0249">Electron transport</keyword>
<dbReference type="InterPro" id="IPR019554">
    <property type="entry name" value="Soluble_ligand-bd"/>
</dbReference>
<comment type="subcellular location">
    <subcellularLocation>
        <location evidence="8">Cell membrane</location>
        <topology evidence="8">Peripheral membrane protein</topology>
    </subcellularLocation>
</comment>
<feature type="binding site" evidence="8">
    <location>
        <position position="411"/>
    </location>
    <ligand>
        <name>[4Fe-4S] cluster</name>
        <dbReference type="ChEBI" id="CHEBI:49883"/>
        <label>2</label>
    </ligand>
</feature>
<evidence type="ECO:0000256" key="7">
    <source>
        <dbReference type="ARBA" id="ARBA00023014"/>
    </source>
</evidence>
<keyword evidence="7 8" id="KW-0411">Iron-sulfur</keyword>
<comment type="caution">
    <text evidence="10">The sequence shown here is derived from an EMBL/GenBank/DDBJ whole genome shotgun (WGS) entry which is preliminary data.</text>
</comment>